<dbReference type="InterPro" id="IPR052035">
    <property type="entry name" value="ZnF_BED_domain_contain"/>
</dbReference>
<comment type="caution">
    <text evidence="6">The sequence shown here is derived from an EMBL/GenBank/DDBJ whole genome shotgun (WGS) entry which is preliminary data.</text>
</comment>
<evidence type="ECO:0000256" key="3">
    <source>
        <dbReference type="ARBA" id="ARBA00022771"/>
    </source>
</evidence>
<dbReference type="InterPro" id="IPR012337">
    <property type="entry name" value="RNaseH-like_sf"/>
</dbReference>
<dbReference type="Proteomes" id="UP000762676">
    <property type="component" value="Unassembled WGS sequence"/>
</dbReference>
<evidence type="ECO:0000256" key="5">
    <source>
        <dbReference type="ARBA" id="ARBA00023242"/>
    </source>
</evidence>
<dbReference type="EMBL" id="BMAT01009233">
    <property type="protein sequence ID" value="GFS02295.1"/>
    <property type="molecule type" value="Genomic_DNA"/>
</dbReference>
<gene>
    <name evidence="6" type="ORF">ElyMa_004603600</name>
</gene>
<sequence>MQNWGIAEKVFAIVTDNASNMVSAVHQLKVRHISCFAHTLNLVVMDTLKEMHQLTELRRKVRGIVTHFHSSVKSSEELENAQRLQTSSSTSPEPLKLIIEVETRWNSTFYMFEQYLHLHTALCVVQRHDVCHWR</sequence>
<comment type="subcellular location">
    <subcellularLocation>
        <location evidence="1">Nucleus</location>
    </subcellularLocation>
</comment>
<keyword evidence="5" id="KW-0539">Nucleus</keyword>
<dbReference type="PANTHER" id="PTHR46481">
    <property type="entry name" value="ZINC FINGER BED DOMAIN-CONTAINING PROTEIN 4"/>
    <property type="match status" value="1"/>
</dbReference>
<keyword evidence="3" id="KW-0863">Zinc-finger</keyword>
<keyword evidence="4" id="KW-0862">Zinc</keyword>
<protein>
    <submittedName>
        <fullName evidence="6">Zinc finger BED domain-containing protein</fullName>
    </submittedName>
</protein>
<accession>A0AAV4HX32</accession>
<organism evidence="6 7">
    <name type="scientific">Elysia marginata</name>
    <dbReference type="NCBI Taxonomy" id="1093978"/>
    <lineage>
        <taxon>Eukaryota</taxon>
        <taxon>Metazoa</taxon>
        <taxon>Spiralia</taxon>
        <taxon>Lophotrochozoa</taxon>
        <taxon>Mollusca</taxon>
        <taxon>Gastropoda</taxon>
        <taxon>Heterobranchia</taxon>
        <taxon>Euthyneura</taxon>
        <taxon>Panpulmonata</taxon>
        <taxon>Sacoglossa</taxon>
        <taxon>Placobranchoidea</taxon>
        <taxon>Plakobranchidae</taxon>
        <taxon>Elysia</taxon>
    </lineage>
</organism>
<dbReference type="GO" id="GO:0005634">
    <property type="term" value="C:nucleus"/>
    <property type="evidence" value="ECO:0007669"/>
    <property type="project" value="UniProtKB-SubCell"/>
</dbReference>
<evidence type="ECO:0000256" key="2">
    <source>
        <dbReference type="ARBA" id="ARBA00022723"/>
    </source>
</evidence>
<dbReference type="GO" id="GO:0008270">
    <property type="term" value="F:zinc ion binding"/>
    <property type="evidence" value="ECO:0007669"/>
    <property type="project" value="UniProtKB-KW"/>
</dbReference>
<dbReference type="PANTHER" id="PTHR46481:SF10">
    <property type="entry name" value="ZINC FINGER BED DOMAIN-CONTAINING PROTEIN 39"/>
    <property type="match status" value="1"/>
</dbReference>
<evidence type="ECO:0000313" key="7">
    <source>
        <dbReference type="Proteomes" id="UP000762676"/>
    </source>
</evidence>
<proteinExistence type="predicted"/>
<name>A0AAV4HX32_9GAST</name>
<keyword evidence="2" id="KW-0479">Metal-binding</keyword>
<evidence type="ECO:0000256" key="1">
    <source>
        <dbReference type="ARBA" id="ARBA00004123"/>
    </source>
</evidence>
<evidence type="ECO:0000313" key="6">
    <source>
        <dbReference type="EMBL" id="GFS02295.1"/>
    </source>
</evidence>
<keyword evidence="7" id="KW-1185">Reference proteome</keyword>
<dbReference type="SUPFAM" id="SSF53098">
    <property type="entry name" value="Ribonuclease H-like"/>
    <property type="match status" value="1"/>
</dbReference>
<reference evidence="6 7" key="1">
    <citation type="journal article" date="2021" name="Elife">
        <title>Chloroplast acquisition without the gene transfer in kleptoplastic sea slugs, Plakobranchus ocellatus.</title>
        <authorList>
            <person name="Maeda T."/>
            <person name="Takahashi S."/>
            <person name="Yoshida T."/>
            <person name="Shimamura S."/>
            <person name="Takaki Y."/>
            <person name="Nagai Y."/>
            <person name="Toyoda A."/>
            <person name="Suzuki Y."/>
            <person name="Arimoto A."/>
            <person name="Ishii H."/>
            <person name="Satoh N."/>
            <person name="Nishiyama T."/>
            <person name="Hasebe M."/>
            <person name="Maruyama T."/>
            <person name="Minagawa J."/>
            <person name="Obokata J."/>
            <person name="Shigenobu S."/>
        </authorList>
    </citation>
    <scope>NUCLEOTIDE SEQUENCE [LARGE SCALE GENOMIC DNA]</scope>
</reference>
<evidence type="ECO:0000256" key="4">
    <source>
        <dbReference type="ARBA" id="ARBA00022833"/>
    </source>
</evidence>
<dbReference type="AlphaFoldDB" id="A0AAV4HX32"/>